<proteinExistence type="predicted"/>
<accession>A0A919S0E1</accession>
<keyword evidence="3" id="KW-1185">Reference proteome</keyword>
<reference evidence="2" key="1">
    <citation type="submission" date="2021-03" db="EMBL/GenBank/DDBJ databases">
        <title>Taxonomic study of Clostridium polyendosporum from meadow-gley soil under rice.</title>
        <authorList>
            <person name="Kobayashi H."/>
            <person name="Tanizawa Y."/>
            <person name="Yagura M."/>
        </authorList>
    </citation>
    <scope>NUCLEOTIDE SEQUENCE</scope>
    <source>
        <strain evidence="2">JCM 30710</strain>
    </source>
</reference>
<dbReference type="EMBL" id="BOPZ01000023">
    <property type="protein sequence ID" value="GIM29817.1"/>
    <property type="molecule type" value="Genomic_DNA"/>
</dbReference>
<name>A0A919S0E1_9CLOT</name>
<evidence type="ECO:0008006" key="4">
    <source>
        <dbReference type="Google" id="ProtNLM"/>
    </source>
</evidence>
<organism evidence="2 3">
    <name type="scientific">Clostridium polyendosporum</name>
    <dbReference type="NCBI Taxonomy" id="69208"/>
    <lineage>
        <taxon>Bacteria</taxon>
        <taxon>Bacillati</taxon>
        <taxon>Bacillota</taxon>
        <taxon>Clostridia</taxon>
        <taxon>Eubacteriales</taxon>
        <taxon>Clostridiaceae</taxon>
        <taxon>Clostridium</taxon>
    </lineage>
</organism>
<sequence>MPNLKEIIGEEAFKALPEDVRNKYKGIDFVNSADYVPKERFSQVTTEKNDYKQQLADRDKQLTTLQEKVKDNEALTQEFEKLKTANAATAAEYEKKLEAIKFNVAINNALKDSKAKDINLIKALLDNNKLKVDGDNVIGLKEQLEAIKRDRDYLFEKEVPGTGSFQTGKTTTGGDGKELSLGEKLAKSKTDQIKSSENINQFFK</sequence>
<dbReference type="InterPro" id="IPR009636">
    <property type="entry name" value="SCAF"/>
</dbReference>
<gene>
    <name evidence="2" type="ORF">CPJCM30710_24830</name>
</gene>
<dbReference type="Pfam" id="PF06810">
    <property type="entry name" value="Phage_scaffold"/>
    <property type="match status" value="1"/>
</dbReference>
<evidence type="ECO:0000256" key="1">
    <source>
        <dbReference type="SAM" id="Coils"/>
    </source>
</evidence>
<keyword evidence="1" id="KW-0175">Coiled coil</keyword>
<evidence type="ECO:0000313" key="3">
    <source>
        <dbReference type="Proteomes" id="UP000679179"/>
    </source>
</evidence>
<dbReference type="AlphaFoldDB" id="A0A919S0E1"/>
<feature type="coiled-coil region" evidence="1">
    <location>
        <begin position="48"/>
        <end position="92"/>
    </location>
</feature>
<evidence type="ECO:0000313" key="2">
    <source>
        <dbReference type="EMBL" id="GIM29817.1"/>
    </source>
</evidence>
<protein>
    <recommendedName>
        <fullName evidence="4">Phage minor structural protein GP20</fullName>
    </recommendedName>
</protein>
<dbReference type="RefSeq" id="WP_212904505.1">
    <property type="nucleotide sequence ID" value="NZ_BOPZ01000023.1"/>
</dbReference>
<dbReference type="Proteomes" id="UP000679179">
    <property type="component" value="Unassembled WGS sequence"/>
</dbReference>
<comment type="caution">
    <text evidence="2">The sequence shown here is derived from an EMBL/GenBank/DDBJ whole genome shotgun (WGS) entry which is preliminary data.</text>
</comment>